<evidence type="ECO:0000256" key="3">
    <source>
        <dbReference type="ARBA" id="ARBA00022801"/>
    </source>
</evidence>
<dbReference type="InterPro" id="IPR003753">
    <property type="entry name" value="Exonuc_VII_L"/>
</dbReference>
<comment type="similarity">
    <text evidence="5">Belongs to the XseA family.</text>
</comment>
<organism evidence="8 9">
    <name type="scientific">Candidatus Limisoma faecipullorum</name>
    <dbReference type="NCBI Taxonomy" id="2840854"/>
    <lineage>
        <taxon>Bacteria</taxon>
        <taxon>Pseudomonadati</taxon>
        <taxon>Bacteroidota</taxon>
        <taxon>Bacteroidia</taxon>
        <taxon>Bacteroidales</taxon>
        <taxon>Candidatus Limisoma</taxon>
    </lineage>
</organism>
<keyword evidence="1" id="KW-0963">Cytoplasm</keyword>
<dbReference type="GO" id="GO:0008855">
    <property type="term" value="F:exodeoxyribonuclease VII activity"/>
    <property type="evidence" value="ECO:0007669"/>
    <property type="project" value="UniProtKB-UniRule"/>
</dbReference>
<dbReference type="AlphaFoldDB" id="A0A9D9ISI7"/>
<reference evidence="8" key="2">
    <citation type="journal article" date="2021" name="PeerJ">
        <title>Extensive microbial diversity within the chicken gut microbiome revealed by metagenomics and culture.</title>
        <authorList>
            <person name="Gilroy R."/>
            <person name="Ravi A."/>
            <person name="Getino M."/>
            <person name="Pursley I."/>
            <person name="Horton D.L."/>
            <person name="Alikhan N.F."/>
            <person name="Baker D."/>
            <person name="Gharbi K."/>
            <person name="Hall N."/>
            <person name="Watson M."/>
            <person name="Adriaenssens E.M."/>
            <person name="Foster-Nyarko E."/>
            <person name="Jarju S."/>
            <person name="Secka A."/>
            <person name="Antonio M."/>
            <person name="Oren A."/>
            <person name="Chaudhuri R.R."/>
            <person name="La Ragione R."/>
            <person name="Hildebrand F."/>
            <person name="Pallen M.J."/>
        </authorList>
    </citation>
    <scope>NUCLEOTIDE SEQUENCE</scope>
    <source>
        <strain evidence="8">6919</strain>
    </source>
</reference>
<dbReference type="InterPro" id="IPR020579">
    <property type="entry name" value="Exonuc_VII_lsu_C"/>
</dbReference>
<dbReference type="GO" id="GO:0009318">
    <property type="term" value="C:exodeoxyribonuclease VII complex"/>
    <property type="evidence" value="ECO:0007669"/>
    <property type="project" value="UniProtKB-UniRule"/>
</dbReference>
<dbReference type="EMBL" id="JADIMC010000100">
    <property type="protein sequence ID" value="MBO8477056.1"/>
    <property type="molecule type" value="Genomic_DNA"/>
</dbReference>
<gene>
    <name evidence="8" type="ORF">IAB88_08705</name>
</gene>
<dbReference type="EC" id="3.1.11.6" evidence="5"/>
<dbReference type="NCBIfam" id="TIGR00237">
    <property type="entry name" value="xseA"/>
    <property type="match status" value="1"/>
</dbReference>
<keyword evidence="2 5" id="KW-0540">Nuclease</keyword>
<evidence type="ECO:0000313" key="8">
    <source>
        <dbReference type="EMBL" id="MBO8477056.1"/>
    </source>
</evidence>
<proteinExistence type="inferred from homology"/>
<evidence type="ECO:0000256" key="1">
    <source>
        <dbReference type="ARBA" id="ARBA00022490"/>
    </source>
</evidence>
<dbReference type="PANTHER" id="PTHR30008:SF0">
    <property type="entry name" value="EXODEOXYRIBONUCLEASE 7 LARGE SUBUNIT"/>
    <property type="match status" value="1"/>
</dbReference>
<dbReference type="GO" id="GO:0005737">
    <property type="term" value="C:cytoplasm"/>
    <property type="evidence" value="ECO:0007669"/>
    <property type="project" value="UniProtKB-SubCell"/>
</dbReference>
<dbReference type="InterPro" id="IPR025824">
    <property type="entry name" value="OB-fold_nuc-bd_dom"/>
</dbReference>
<feature type="domain" description="Exonuclease VII large subunit C-terminal" evidence="6">
    <location>
        <begin position="138"/>
        <end position="427"/>
    </location>
</feature>
<comment type="caution">
    <text evidence="8">The sequence shown here is derived from an EMBL/GenBank/DDBJ whole genome shotgun (WGS) entry which is preliminary data.</text>
</comment>
<evidence type="ECO:0000256" key="2">
    <source>
        <dbReference type="ARBA" id="ARBA00022722"/>
    </source>
</evidence>
<sequence length="431" mass="47646">MGETAITLLEFNRRVNRLLHDTSVQRCWIVAETSDVMVRNHCYMELVQKNPETGLTEAKARAIIWASRFAVLRHTFETATGQAFGNGLKVMVEVSANFHEQFGYSLVISDINPTYTLGDMARQRMEIINRLKREGIINLNKELEMPSVPQRIAVISAGTAAGYGDFIDQLHGNQSGLKFYTCLFQASMQGANTAASIIAALNRIYANAGLFDCVVIIRGGGATSELNAFDNYDLAANVAQFPLPVIVGIGHDRDTTVLDEVANVRVKTPTAAAEWLLGKAQTALESLNSISDMIANIAKDMIASARQQLAYYANTIPLTAENTITRNKSILQNYMNMIPLRAHTRIESAGKDLDVWRERITIAVEQHLQHEKMRLQTLEKQVELLSPDRVLKRGYSLTVANGRIVTDASALAKGDVMETRFASGKVISEVK</sequence>
<dbReference type="Pfam" id="PF02601">
    <property type="entry name" value="Exonuc_VII_L"/>
    <property type="match status" value="1"/>
</dbReference>
<dbReference type="PANTHER" id="PTHR30008">
    <property type="entry name" value="EXODEOXYRIBONUCLEASE 7 LARGE SUBUNIT"/>
    <property type="match status" value="1"/>
</dbReference>
<accession>A0A9D9ISI7</accession>
<dbReference type="GO" id="GO:0006308">
    <property type="term" value="P:DNA catabolic process"/>
    <property type="evidence" value="ECO:0007669"/>
    <property type="project" value="UniProtKB-UniRule"/>
</dbReference>
<comment type="catalytic activity">
    <reaction evidence="5">
        <text>Exonucleolytic cleavage in either 5'- to 3'- or 3'- to 5'-direction to yield nucleoside 5'-phosphates.</text>
        <dbReference type="EC" id="3.1.11.6"/>
    </reaction>
</comment>
<dbReference type="Pfam" id="PF13742">
    <property type="entry name" value="tRNA_anti_2"/>
    <property type="match status" value="1"/>
</dbReference>
<evidence type="ECO:0000259" key="7">
    <source>
        <dbReference type="Pfam" id="PF13742"/>
    </source>
</evidence>
<keyword evidence="4 5" id="KW-0269">Exonuclease</keyword>
<evidence type="ECO:0000256" key="4">
    <source>
        <dbReference type="ARBA" id="ARBA00022839"/>
    </source>
</evidence>
<feature type="domain" description="OB-fold nucleic acid binding" evidence="7">
    <location>
        <begin position="7"/>
        <end position="111"/>
    </location>
</feature>
<reference evidence="8" key="1">
    <citation type="submission" date="2020-10" db="EMBL/GenBank/DDBJ databases">
        <authorList>
            <person name="Gilroy R."/>
        </authorList>
    </citation>
    <scope>NUCLEOTIDE SEQUENCE</scope>
    <source>
        <strain evidence="8">6919</strain>
    </source>
</reference>
<evidence type="ECO:0000256" key="5">
    <source>
        <dbReference type="RuleBase" id="RU004355"/>
    </source>
</evidence>
<name>A0A9D9ISI7_9BACT</name>
<dbReference type="GO" id="GO:0003676">
    <property type="term" value="F:nucleic acid binding"/>
    <property type="evidence" value="ECO:0007669"/>
    <property type="project" value="InterPro"/>
</dbReference>
<comment type="subcellular location">
    <subcellularLocation>
        <location evidence="5">Cytoplasm</location>
    </subcellularLocation>
</comment>
<evidence type="ECO:0000259" key="6">
    <source>
        <dbReference type="Pfam" id="PF02601"/>
    </source>
</evidence>
<evidence type="ECO:0000313" key="9">
    <source>
        <dbReference type="Proteomes" id="UP000823598"/>
    </source>
</evidence>
<dbReference type="CDD" id="cd04489">
    <property type="entry name" value="ExoVII_LU_OBF"/>
    <property type="match status" value="1"/>
</dbReference>
<protein>
    <recommendedName>
        <fullName evidence="5">Exodeoxyribonuclease 7 large subunit</fullName>
        <ecNumber evidence="5">3.1.11.6</ecNumber>
    </recommendedName>
</protein>
<keyword evidence="3 5" id="KW-0378">Hydrolase</keyword>
<dbReference type="Proteomes" id="UP000823598">
    <property type="component" value="Unassembled WGS sequence"/>
</dbReference>